<evidence type="ECO:0000313" key="3">
    <source>
        <dbReference type="Proteomes" id="UP000823749"/>
    </source>
</evidence>
<dbReference type="AlphaFoldDB" id="A0AAV6L8I1"/>
<accession>A0AAV6L8I1</accession>
<comment type="caution">
    <text evidence="2">The sequence shown here is derived from an EMBL/GenBank/DDBJ whole genome shotgun (WGS) entry which is preliminary data.</text>
</comment>
<evidence type="ECO:0000256" key="1">
    <source>
        <dbReference type="SAM" id="MobiDB-lite"/>
    </source>
</evidence>
<feature type="region of interest" description="Disordered" evidence="1">
    <location>
        <begin position="1"/>
        <end position="33"/>
    </location>
</feature>
<reference evidence="2" key="1">
    <citation type="submission" date="2020-08" db="EMBL/GenBank/DDBJ databases">
        <title>Plant Genome Project.</title>
        <authorList>
            <person name="Zhang R.-G."/>
        </authorList>
    </citation>
    <scope>NUCLEOTIDE SEQUENCE</scope>
    <source>
        <strain evidence="2">WSP0</strain>
        <tissue evidence="2">Leaf</tissue>
    </source>
</reference>
<dbReference type="EMBL" id="JACTNZ010000002">
    <property type="protein sequence ID" value="KAG5561353.1"/>
    <property type="molecule type" value="Genomic_DNA"/>
</dbReference>
<evidence type="ECO:0000313" key="2">
    <source>
        <dbReference type="EMBL" id="KAG5561353.1"/>
    </source>
</evidence>
<keyword evidence="3" id="KW-1185">Reference proteome</keyword>
<feature type="compositionally biased region" description="Pro residues" evidence="1">
    <location>
        <begin position="19"/>
        <end position="28"/>
    </location>
</feature>
<protein>
    <submittedName>
        <fullName evidence="2">Uncharacterized protein</fullName>
    </submittedName>
</protein>
<gene>
    <name evidence="2" type="ORF">RHGRI_004400</name>
</gene>
<dbReference type="Proteomes" id="UP000823749">
    <property type="component" value="Chromosome 2"/>
</dbReference>
<name>A0AAV6L8I1_9ERIC</name>
<proteinExistence type="predicted"/>
<sequence length="162" mass="18071">MVTSIESHSTDELHQPILQPNPPPPSEPPSAVYQPSSELEKVLSSTHLPLFKRLRLAIWIELRLLFRLAGPAVMVYLINNSMSVSTRIFCGHLGNLELAAASLGNQGIQLFAYGLMVRMVLNFESCVYMESATVVRSQEFSFRSIPKKLSSFKLSISEFTLS</sequence>
<organism evidence="2 3">
    <name type="scientific">Rhododendron griersonianum</name>
    <dbReference type="NCBI Taxonomy" id="479676"/>
    <lineage>
        <taxon>Eukaryota</taxon>
        <taxon>Viridiplantae</taxon>
        <taxon>Streptophyta</taxon>
        <taxon>Embryophyta</taxon>
        <taxon>Tracheophyta</taxon>
        <taxon>Spermatophyta</taxon>
        <taxon>Magnoliopsida</taxon>
        <taxon>eudicotyledons</taxon>
        <taxon>Gunneridae</taxon>
        <taxon>Pentapetalae</taxon>
        <taxon>asterids</taxon>
        <taxon>Ericales</taxon>
        <taxon>Ericaceae</taxon>
        <taxon>Ericoideae</taxon>
        <taxon>Rhodoreae</taxon>
        <taxon>Rhododendron</taxon>
    </lineage>
</organism>